<accession>I4EIV0</accession>
<evidence type="ECO:0000256" key="9">
    <source>
        <dbReference type="SAM" id="Phobius"/>
    </source>
</evidence>
<evidence type="ECO:0000256" key="2">
    <source>
        <dbReference type="ARBA" id="ARBA00022448"/>
    </source>
</evidence>
<dbReference type="InterPro" id="IPR003439">
    <property type="entry name" value="ABC_transporter-like_ATP-bd"/>
</dbReference>
<dbReference type="PROSITE" id="PS00211">
    <property type="entry name" value="ABC_TRANSPORTER_1"/>
    <property type="match status" value="1"/>
</dbReference>
<evidence type="ECO:0000313" key="12">
    <source>
        <dbReference type="EMBL" id="CCF84612.1"/>
    </source>
</evidence>
<protein>
    <submittedName>
        <fullName evidence="12">ABC transporter related protein</fullName>
    </submittedName>
</protein>
<dbReference type="PANTHER" id="PTHR43394:SF1">
    <property type="entry name" value="ATP-BINDING CASSETTE SUB-FAMILY B MEMBER 10, MITOCHONDRIAL"/>
    <property type="match status" value="1"/>
</dbReference>
<evidence type="ECO:0000313" key="13">
    <source>
        <dbReference type="Proteomes" id="UP000004221"/>
    </source>
</evidence>
<dbReference type="Proteomes" id="UP000004221">
    <property type="component" value="Unassembled WGS sequence"/>
</dbReference>
<feature type="transmembrane region" description="Helical" evidence="9">
    <location>
        <begin position="241"/>
        <end position="260"/>
    </location>
</feature>
<dbReference type="InterPro" id="IPR039421">
    <property type="entry name" value="Type_1_exporter"/>
</dbReference>
<evidence type="ECO:0000259" key="10">
    <source>
        <dbReference type="PROSITE" id="PS50893"/>
    </source>
</evidence>
<feature type="transmembrane region" description="Helical" evidence="9">
    <location>
        <begin position="51"/>
        <end position="75"/>
    </location>
</feature>
<dbReference type="SUPFAM" id="SSF52540">
    <property type="entry name" value="P-loop containing nucleoside triphosphate hydrolases"/>
    <property type="match status" value="1"/>
</dbReference>
<name>I4EIV0_9BACT</name>
<feature type="transmembrane region" description="Helical" evidence="9">
    <location>
        <begin position="280"/>
        <end position="300"/>
    </location>
</feature>
<feature type="domain" description="ABC transporter" evidence="10">
    <location>
        <begin position="335"/>
        <end position="570"/>
    </location>
</feature>
<keyword evidence="8 9" id="KW-0472">Membrane</keyword>
<reference evidence="12 13" key="1">
    <citation type="journal article" date="2012" name="ISME J.">
        <title>Nitrification expanded: discovery, physiology and genomics of a nitrite-oxidizing bacterium from the phylum Chloroflexi.</title>
        <authorList>
            <person name="Sorokin D.Y."/>
            <person name="Lucker S."/>
            <person name="Vejmelkova D."/>
            <person name="Kostrikina N.A."/>
            <person name="Kleerebezem R."/>
            <person name="Rijpstra W.I."/>
            <person name="Damste J.S."/>
            <person name="Le Paslier D."/>
            <person name="Muyzer G."/>
            <person name="Wagner M."/>
            <person name="van Loosdrecht M.C."/>
            <person name="Daims H."/>
        </authorList>
    </citation>
    <scope>NUCLEOTIDE SEQUENCE [LARGE SCALE GENOMIC DNA]</scope>
    <source>
        <strain evidence="13">none</strain>
    </source>
</reference>
<dbReference type="OrthoDB" id="9770415at2"/>
<dbReference type="EMBL" id="CAGS01000295">
    <property type="protein sequence ID" value="CCF84612.1"/>
    <property type="molecule type" value="Genomic_DNA"/>
</dbReference>
<evidence type="ECO:0000256" key="5">
    <source>
        <dbReference type="ARBA" id="ARBA00022741"/>
    </source>
</evidence>
<evidence type="ECO:0000256" key="8">
    <source>
        <dbReference type="ARBA" id="ARBA00023136"/>
    </source>
</evidence>
<evidence type="ECO:0000256" key="3">
    <source>
        <dbReference type="ARBA" id="ARBA00022475"/>
    </source>
</evidence>
<comment type="subcellular location">
    <subcellularLocation>
        <location evidence="1">Cell membrane</location>
        <topology evidence="1">Multi-pass membrane protein</topology>
    </subcellularLocation>
</comment>
<evidence type="ECO:0000256" key="4">
    <source>
        <dbReference type="ARBA" id="ARBA00022692"/>
    </source>
</evidence>
<dbReference type="GO" id="GO:0016887">
    <property type="term" value="F:ATP hydrolysis activity"/>
    <property type="evidence" value="ECO:0007669"/>
    <property type="project" value="InterPro"/>
</dbReference>
<keyword evidence="5" id="KW-0547">Nucleotide-binding</keyword>
<evidence type="ECO:0000256" key="1">
    <source>
        <dbReference type="ARBA" id="ARBA00004651"/>
    </source>
</evidence>
<dbReference type="InterPro" id="IPR036640">
    <property type="entry name" value="ABC1_TM_sf"/>
</dbReference>
<dbReference type="Pfam" id="PF00005">
    <property type="entry name" value="ABC_tran"/>
    <property type="match status" value="1"/>
</dbReference>
<proteinExistence type="predicted"/>
<feature type="transmembrane region" description="Helical" evidence="9">
    <location>
        <begin position="158"/>
        <end position="176"/>
    </location>
</feature>
<dbReference type="AlphaFoldDB" id="I4EIV0"/>
<dbReference type="CDD" id="cd18542">
    <property type="entry name" value="ABC_6TM_YknU_like"/>
    <property type="match status" value="1"/>
</dbReference>
<evidence type="ECO:0000256" key="6">
    <source>
        <dbReference type="ARBA" id="ARBA00022840"/>
    </source>
</evidence>
<dbReference type="Gene3D" id="1.20.1560.10">
    <property type="entry name" value="ABC transporter type 1, transmembrane domain"/>
    <property type="match status" value="1"/>
</dbReference>
<gene>
    <name evidence="12" type="ORF">NITHO_3640003</name>
</gene>
<dbReference type="GO" id="GO:0005524">
    <property type="term" value="F:ATP binding"/>
    <property type="evidence" value="ECO:0007669"/>
    <property type="project" value="UniProtKB-KW"/>
</dbReference>
<comment type="caution">
    <text evidence="12">The sequence shown here is derived from an EMBL/GenBank/DDBJ whole genome shotgun (WGS) entry which is preliminary data.</text>
</comment>
<evidence type="ECO:0000256" key="7">
    <source>
        <dbReference type="ARBA" id="ARBA00022989"/>
    </source>
</evidence>
<dbReference type="SUPFAM" id="SSF90123">
    <property type="entry name" value="ABC transporter transmembrane region"/>
    <property type="match status" value="1"/>
</dbReference>
<dbReference type="SMART" id="SM00382">
    <property type="entry name" value="AAA"/>
    <property type="match status" value="1"/>
</dbReference>
<evidence type="ECO:0000259" key="11">
    <source>
        <dbReference type="PROSITE" id="PS50929"/>
    </source>
</evidence>
<dbReference type="InterPro" id="IPR027417">
    <property type="entry name" value="P-loop_NTPase"/>
</dbReference>
<keyword evidence="6" id="KW-0067">ATP-binding</keyword>
<dbReference type="Pfam" id="PF00664">
    <property type="entry name" value="ABC_membrane"/>
    <property type="match status" value="1"/>
</dbReference>
<keyword evidence="4 9" id="KW-0812">Transmembrane</keyword>
<dbReference type="InterPro" id="IPR011527">
    <property type="entry name" value="ABC1_TM_dom"/>
</dbReference>
<dbReference type="PANTHER" id="PTHR43394">
    <property type="entry name" value="ATP-DEPENDENT PERMEASE MDL1, MITOCHONDRIAL"/>
    <property type="match status" value="1"/>
</dbReference>
<dbReference type="GO" id="GO:0005886">
    <property type="term" value="C:plasma membrane"/>
    <property type="evidence" value="ECO:0007669"/>
    <property type="project" value="UniProtKB-SubCell"/>
</dbReference>
<organism evidence="12 13">
    <name type="scientific">Nitrolancea hollandica Lb</name>
    <dbReference type="NCBI Taxonomy" id="1129897"/>
    <lineage>
        <taxon>Bacteria</taxon>
        <taxon>Pseudomonadati</taxon>
        <taxon>Thermomicrobiota</taxon>
        <taxon>Thermomicrobia</taxon>
        <taxon>Sphaerobacterales</taxon>
        <taxon>Sphaerobacterineae</taxon>
        <taxon>Sphaerobacteraceae</taxon>
        <taxon>Nitrolancea</taxon>
    </lineage>
</organism>
<feature type="domain" description="ABC transmembrane type-1" evidence="11">
    <location>
        <begin position="19"/>
        <end position="301"/>
    </location>
</feature>
<feature type="transmembrane region" description="Helical" evidence="9">
    <location>
        <begin position="20"/>
        <end position="39"/>
    </location>
</feature>
<feature type="transmembrane region" description="Helical" evidence="9">
    <location>
        <begin position="132"/>
        <end position="152"/>
    </location>
</feature>
<sequence>MRVLSRILSYLIPYWRRTLVAVLTLFLGMAMQLAIPRLVQYVIDDGLVRQSLRVVTIGAVAMIAAGLLQGVFTFLRSYLFQYLAERVSFDIRNAFYWHMQLLPFAFFDRAHTGQLMSRATEDINSIRRFLMFSLRSVVQTTVMLLVISVILFATNWQLALLSLSVMPVLAWTAIRFGRTIRPMFLAVQQQFGVMTTVLQENLSGARVVRAFAREEDEEAKFDRELQALYDRNMETVATSSFYFPLMALLSSLGIAFILWFGGRQVVNGQLSLGQLTAFYFYLAMLAQPIRLLGWVVNSLARALASGQRIFQILDEPPAQGEAGGTVNLERMTGRVEFRDVSFRYPETTGDALSHISFRAEPGQRIALLGAPGSGKSTITALIPRFYEVSSGAVLIDGIDVRDLSLDSLRRHIGIVPQETFLFSVSLRENIAYGRPDATEEEIVAAAIAARAHDFISALPEGYDTVIGERGVSLSGGQKQRVAIARALLMDPAILILDDSTSNVDTQTEFEIQQALNRLMQGRTTFVIAQRLVTLKHADEILVLDRGRIVERGTHEELIAQGGIYRRIYDLQLKPHEEFIAAAD</sequence>
<dbReference type="InterPro" id="IPR017871">
    <property type="entry name" value="ABC_transporter-like_CS"/>
</dbReference>
<dbReference type="Gene3D" id="3.40.50.300">
    <property type="entry name" value="P-loop containing nucleotide triphosphate hydrolases"/>
    <property type="match status" value="1"/>
</dbReference>
<keyword evidence="2" id="KW-0813">Transport</keyword>
<dbReference type="PROSITE" id="PS50893">
    <property type="entry name" value="ABC_TRANSPORTER_2"/>
    <property type="match status" value="1"/>
</dbReference>
<dbReference type="InterPro" id="IPR003593">
    <property type="entry name" value="AAA+_ATPase"/>
</dbReference>
<keyword evidence="13" id="KW-1185">Reference proteome</keyword>
<keyword evidence="7 9" id="KW-1133">Transmembrane helix</keyword>
<keyword evidence="3" id="KW-1003">Cell membrane</keyword>
<dbReference type="PROSITE" id="PS50929">
    <property type="entry name" value="ABC_TM1F"/>
    <property type="match status" value="1"/>
</dbReference>
<dbReference type="GO" id="GO:0015421">
    <property type="term" value="F:ABC-type oligopeptide transporter activity"/>
    <property type="evidence" value="ECO:0007669"/>
    <property type="project" value="TreeGrafter"/>
</dbReference>
<dbReference type="FunFam" id="3.40.50.300:FF:000221">
    <property type="entry name" value="Multidrug ABC transporter ATP-binding protein"/>
    <property type="match status" value="1"/>
</dbReference>
<dbReference type="RefSeq" id="WP_008478887.1">
    <property type="nucleotide sequence ID" value="NZ_CAGS01000295.1"/>
</dbReference>